<evidence type="ECO:0000256" key="4">
    <source>
        <dbReference type="ARBA" id="ARBA00022884"/>
    </source>
</evidence>
<comment type="cofactor">
    <cofactor evidence="8">
        <name>Zn(2+)</name>
        <dbReference type="ChEBI" id="CHEBI:29105"/>
    </cofactor>
    <text evidence="8">Binds 1 zinc ion per subunit.</text>
</comment>
<dbReference type="Proteomes" id="UP000697802">
    <property type="component" value="Unassembled WGS sequence"/>
</dbReference>
<dbReference type="RefSeq" id="WP_133813989.1">
    <property type="nucleotide sequence ID" value="NZ_CAWPIF010000012.1"/>
</dbReference>
<feature type="binding site" evidence="8">
    <location>
        <position position="40"/>
    </location>
    <ligand>
        <name>Zn(2+)</name>
        <dbReference type="ChEBI" id="CHEBI:29105"/>
    </ligand>
</feature>
<dbReference type="InterPro" id="IPR042105">
    <property type="entry name" value="Ribosomal_bL31_sf"/>
</dbReference>
<keyword evidence="10" id="KW-1185">Reference proteome</keyword>
<evidence type="ECO:0000256" key="5">
    <source>
        <dbReference type="ARBA" id="ARBA00022980"/>
    </source>
</evidence>
<dbReference type="Pfam" id="PF01197">
    <property type="entry name" value="Ribosomal_L31"/>
    <property type="match status" value="1"/>
</dbReference>
<dbReference type="PROSITE" id="PS01143">
    <property type="entry name" value="RIBOSOMAL_L31"/>
    <property type="match status" value="1"/>
</dbReference>
<keyword evidence="5 8" id="KW-0689">Ribosomal protein</keyword>
<feature type="binding site" evidence="8">
    <location>
        <position position="37"/>
    </location>
    <ligand>
        <name>Zn(2+)</name>
        <dbReference type="ChEBI" id="CHEBI:29105"/>
    </ligand>
</feature>
<evidence type="ECO:0000256" key="6">
    <source>
        <dbReference type="ARBA" id="ARBA00023274"/>
    </source>
</evidence>
<accession>A0ABX0GEM4</accession>
<keyword evidence="4 8" id="KW-0694">RNA-binding</keyword>
<evidence type="ECO:0000313" key="9">
    <source>
        <dbReference type="EMBL" id="NHB87542.1"/>
    </source>
</evidence>
<protein>
    <recommendedName>
        <fullName evidence="7 8">Large ribosomal subunit protein bL31</fullName>
    </recommendedName>
</protein>
<comment type="caution">
    <text evidence="9">The sequence shown here is derived from an EMBL/GenBank/DDBJ whole genome shotgun (WGS) entry which is preliminary data.</text>
</comment>
<name>A0ABX0GEM4_9GAMM</name>
<dbReference type="InterPro" id="IPR034704">
    <property type="entry name" value="Ribosomal_bL28/bL31-like_sf"/>
</dbReference>
<reference evidence="9 10" key="1">
    <citation type="submission" date="2018-02" db="EMBL/GenBank/DDBJ databases">
        <authorList>
            <person name="Machado R.A."/>
        </authorList>
    </citation>
    <scope>NUCLEOTIDE SEQUENCE [LARGE SCALE GENOMIC DNA]</scope>
    <source>
        <strain evidence="9 10">T327</strain>
    </source>
</reference>
<keyword evidence="8" id="KW-0862">Zinc</keyword>
<comment type="similarity">
    <text evidence="1 8">Belongs to the bacterial ribosomal protein bL31 family. Type A subfamily.</text>
</comment>
<sequence length="71" mass="7900">MRKDIHPKYEAITATCSCGNVMQIKSTVNRALNLDVCGQCHPFYTGKQRDVATGGRVDRFNKRFNVPGVGK</sequence>
<evidence type="ECO:0000256" key="3">
    <source>
        <dbReference type="ARBA" id="ARBA00022730"/>
    </source>
</evidence>
<evidence type="ECO:0000256" key="2">
    <source>
        <dbReference type="ARBA" id="ARBA00011838"/>
    </source>
</evidence>
<dbReference type="PANTHER" id="PTHR33280">
    <property type="entry name" value="50S RIBOSOMAL PROTEIN L31, CHLOROPLASTIC"/>
    <property type="match status" value="1"/>
</dbReference>
<proteinExistence type="inferred from homology"/>
<dbReference type="PANTHER" id="PTHR33280:SF6">
    <property type="entry name" value="LARGE RIBOSOMAL SUBUNIT PROTEIN BL31A"/>
    <property type="match status" value="1"/>
</dbReference>
<evidence type="ECO:0000256" key="1">
    <source>
        <dbReference type="ARBA" id="ARBA00009296"/>
    </source>
</evidence>
<organism evidence="9 10">
    <name type="scientific">Photorhabdus tasmaniensis</name>
    <dbReference type="NCBI Taxonomy" id="1004159"/>
    <lineage>
        <taxon>Bacteria</taxon>
        <taxon>Pseudomonadati</taxon>
        <taxon>Pseudomonadota</taxon>
        <taxon>Gammaproteobacteria</taxon>
        <taxon>Enterobacterales</taxon>
        <taxon>Morganellaceae</taxon>
        <taxon>Photorhabdus</taxon>
    </lineage>
</organism>
<feature type="binding site" evidence="8">
    <location>
        <position position="18"/>
    </location>
    <ligand>
        <name>Zn(2+)</name>
        <dbReference type="ChEBI" id="CHEBI:29105"/>
    </ligand>
</feature>
<dbReference type="InterPro" id="IPR002150">
    <property type="entry name" value="Ribosomal_bL31"/>
</dbReference>
<comment type="subunit">
    <text evidence="2 8">Part of the 50S ribosomal subunit.</text>
</comment>
<dbReference type="EMBL" id="PUJU01000012">
    <property type="protein sequence ID" value="NHB87542.1"/>
    <property type="molecule type" value="Genomic_DNA"/>
</dbReference>
<feature type="binding site" evidence="8">
    <location>
        <position position="16"/>
    </location>
    <ligand>
        <name>Zn(2+)</name>
        <dbReference type="ChEBI" id="CHEBI:29105"/>
    </ligand>
</feature>
<dbReference type="NCBIfam" id="NF000612">
    <property type="entry name" value="PRK00019.1"/>
    <property type="match status" value="1"/>
</dbReference>
<gene>
    <name evidence="8" type="primary">rpmE</name>
    <name evidence="9" type="ORF">C5471_07395</name>
</gene>
<dbReference type="PRINTS" id="PR01249">
    <property type="entry name" value="RIBOSOMALL31"/>
</dbReference>
<dbReference type="SUPFAM" id="SSF143800">
    <property type="entry name" value="L28p-like"/>
    <property type="match status" value="1"/>
</dbReference>
<dbReference type="NCBIfam" id="TIGR00105">
    <property type="entry name" value="L31"/>
    <property type="match status" value="1"/>
</dbReference>
<evidence type="ECO:0000256" key="7">
    <source>
        <dbReference type="ARBA" id="ARBA00035687"/>
    </source>
</evidence>
<evidence type="ECO:0000256" key="8">
    <source>
        <dbReference type="HAMAP-Rule" id="MF_00501"/>
    </source>
</evidence>
<keyword evidence="8" id="KW-0479">Metal-binding</keyword>
<dbReference type="Gene3D" id="4.10.830.30">
    <property type="entry name" value="Ribosomal protein L31"/>
    <property type="match status" value="1"/>
</dbReference>
<dbReference type="InterPro" id="IPR027491">
    <property type="entry name" value="Ribosomal_bL31_A"/>
</dbReference>
<keyword evidence="6 8" id="KW-0687">Ribonucleoprotein</keyword>
<evidence type="ECO:0000313" key="10">
    <source>
        <dbReference type="Proteomes" id="UP000697802"/>
    </source>
</evidence>
<comment type="function">
    <text evidence="8">Binds the 23S rRNA.</text>
</comment>
<dbReference type="GO" id="GO:0005840">
    <property type="term" value="C:ribosome"/>
    <property type="evidence" value="ECO:0007669"/>
    <property type="project" value="UniProtKB-KW"/>
</dbReference>
<dbReference type="HAMAP" id="MF_00501">
    <property type="entry name" value="Ribosomal_bL31_1"/>
    <property type="match status" value="1"/>
</dbReference>
<keyword evidence="3 8" id="KW-0699">rRNA-binding</keyword>